<organism evidence="4 5">
    <name type="scientific">Haliovirga abyssi</name>
    <dbReference type="NCBI Taxonomy" id="2996794"/>
    <lineage>
        <taxon>Bacteria</taxon>
        <taxon>Fusobacteriati</taxon>
        <taxon>Fusobacteriota</taxon>
        <taxon>Fusobacteriia</taxon>
        <taxon>Fusobacteriales</taxon>
        <taxon>Haliovirgaceae</taxon>
        <taxon>Haliovirga</taxon>
    </lineage>
</organism>
<evidence type="ECO:0000256" key="2">
    <source>
        <dbReference type="ARBA" id="ARBA00023002"/>
    </source>
</evidence>
<evidence type="ECO:0000259" key="3">
    <source>
        <dbReference type="Pfam" id="PF00171"/>
    </source>
</evidence>
<accession>A0AAU9E295</accession>
<dbReference type="Pfam" id="PF00171">
    <property type="entry name" value="Aldedh"/>
    <property type="match status" value="1"/>
</dbReference>
<name>A0AAU9E295_9FUSO</name>
<dbReference type="InterPro" id="IPR051020">
    <property type="entry name" value="ALDH-related_metabolic_enz"/>
</dbReference>
<sequence>MSIFKDIYVENENGDREYKILINGCWDCYFTTEKIEVRNPSDNKIVGYVPNCTEKDIETAIDELKEYKKIENYTPIERLEIMERAYEILLGNKDEVAKIITQESGKPISVSLGEVSATAERLKLTLQEVRALYGEYIAGEWVHDTQNKFAIVMRKPIGVVASISSFNYPLYIAAAKIIPAILAGNTVIAKPSSDTPITLIYFAKILEEAGLPKKAFSIVTGSGRKVGDALIQNRNIAAITFTGSTNIGMHIAKSVDVKKLHLELGGKASAIVLKDSNLENAVKHIVKGTFRNSGQRCDAVSRVLIEKEIKNEFIEKVLEESKKYKLGDPLDKKTQVGPVINKKAIERVDRLVKDAIKKGAKLIIGGKYNDLFYEPTILDNVTLDMDIAWEEIFGPVMPIIEVNNYEEAIEISNKSEYGLDSCVFTENINIALKIGKALEDGTVSINSAPGHGVGHFPFGGNKKSGIGREGLKYSIDELTKLHTIVINQI</sequence>
<dbReference type="PANTHER" id="PTHR42991">
    <property type="entry name" value="ALDEHYDE DEHYDROGENASE"/>
    <property type="match status" value="1"/>
</dbReference>
<dbReference type="InterPro" id="IPR015590">
    <property type="entry name" value="Aldehyde_DH_dom"/>
</dbReference>
<dbReference type="InterPro" id="IPR016162">
    <property type="entry name" value="Ald_DH_N"/>
</dbReference>
<dbReference type="EMBL" id="AP027059">
    <property type="protein sequence ID" value="BDU50520.1"/>
    <property type="molecule type" value="Genomic_DNA"/>
</dbReference>
<protein>
    <submittedName>
        <fullName evidence="4">NADP-dependent glyceraldehyde-3-phosphate dehydrogenase</fullName>
    </submittedName>
</protein>
<dbReference type="SUPFAM" id="SSF53720">
    <property type="entry name" value="ALDH-like"/>
    <property type="match status" value="1"/>
</dbReference>
<evidence type="ECO:0000313" key="4">
    <source>
        <dbReference type="EMBL" id="BDU50520.1"/>
    </source>
</evidence>
<keyword evidence="2" id="KW-0560">Oxidoreductase</keyword>
<gene>
    <name evidence="4" type="primary">gapN</name>
    <name evidence="4" type="ORF">HLVA_10890</name>
</gene>
<dbReference type="FunFam" id="3.40.605.10:FF:000063">
    <property type="entry name" value="Succinate-semialdehyde dehydrogenase, mitochondrial"/>
    <property type="match status" value="1"/>
</dbReference>
<evidence type="ECO:0000313" key="5">
    <source>
        <dbReference type="Proteomes" id="UP001321582"/>
    </source>
</evidence>
<dbReference type="PANTHER" id="PTHR42991:SF1">
    <property type="entry name" value="ALDEHYDE DEHYDROGENASE"/>
    <property type="match status" value="1"/>
</dbReference>
<dbReference type="GO" id="GO:0008911">
    <property type="term" value="F:lactaldehyde dehydrogenase (NAD+) activity"/>
    <property type="evidence" value="ECO:0007669"/>
    <property type="project" value="TreeGrafter"/>
</dbReference>
<keyword evidence="5" id="KW-1185">Reference proteome</keyword>
<dbReference type="KEGG" id="haby:HLVA_10890"/>
<dbReference type="InterPro" id="IPR016161">
    <property type="entry name" value="Ald_DH/histidinol_DH"/>
</dbReference>
<dbReference type="Gene3D" id="3.40.605.10">
    <property type="entry name" value="Aldehyde Dehydrogenase, Chain A, domain 1"/>
    <property type="match status" value="1"/>
</dbReference>
<feature type="domain" description="Aldehyde dehydrogenase" evidence="3">
    <location>
        <begin position="33"/>
        <end position="484"/>
    </location>
</feature>
<dbReference type="AlphaFoldDB" id="A0AAU9E295"/>
<dbReference type="RefSeq" id="WP_307903387.1">
    <property type="nucleotide sequence ID" value="NZ_AP027059.1"/>
</dbReference>
<comment type="similarity">
    <text evidence="1">Belongs to the aldehyde dehydrogenase family.</text>
</comment>
<dbReference type="Gene3D" id="3.40.309.10">
    <property type="entry name" value="Aldehyde Dehydrogenase, Chain A, domain 2"/>
    <property type="match status" value="1"/>
</dbReference>
<dbReference type="InterPro" id="IPR016163">
    <property type="entry name" value="Ald_DH_C"/>
</dbReference>
<reference evidence="4 5" key="1">
    <citation type="submission" date="2022-11" db="EMBL/GenBank/DDBJ databases">
        <title>Haliovirga abyssi gen. nov., sp. nov., a mesophilic fermentative bacterium isolated from the Iheya North hydrothermal field and the proposal of Haliovirgaceae fam. nov.</title>
        <authorList>
            <person name="Miyazaki U."/>
            <person name="Tame A."/>
            <person name="Miyazaki J."/>
            <person name="Takai K."/>
            <person name="Sawayama S."/>
            <person name="Kitajima M."/>
            <person name="Okamoto A."/>
            <person name="Nakagawa S."/>
        </authorList>
    </citation>
    <scope>NUCLEOTIDE SEQUENCE [LARGE SCALE GENOMIC DNA]</scope>
    <source>
        <strain evidence="4 5">IC12</strain>
    </source>
</reference>
<proteinExistence type="inferred from homology"/>
<evidence type="ECO:0000256" key="1">
    <source>
        <dbReference type="ARBA" id="ARBA00009986"/>
    </source>
</evidence>
<dbReference type="FunFam" id="3.40.309.10:FF:000009">
    <property type="entry name" value="Aldehyde dehydrogenase A"/>
    <property type="match status" value="1"/>
</dbReference>
<dbReference type="Proteomes" id="UP001321582">
    <property type="component" value="Chromosome"/>
</dbReference>